<dbReference type="InterPro" id="IPR004886">
    <property type="entry name" value="Glucanosyltransferase"/>
</dbReference>
<proteinExistence type="inferred from homology"/>
<dbReference type="EMBL" id="CDPU01000009">
    <property type="protein sequence ID" value="CEO47964.1"/>
    <property type="molecule type" value="Genomic_DNA"/>
</dbReference>
<protein>
    <recommendedName>
        <fullName evidence="9">1,3-beta-glucanosyltransferase</fullName>
        <ecNumber evidence="9">2.4.1.-</ecNumber>
    </recommendedName>
</protein>
<evidence type="ECO:0000256" key="1">
    <source>
        <dbReference type="ARBA" id="ARBA00004609"/>
    </source>
</evidence>
<evidence type="ECO:0000256" key="4">
    <source>
        <dbReference type="ARBA" id="ARBA00022679"/>
    </source>
</evidence>
<keyword evidence="8 9" id="KW-0449">Lipoprotein</keyword>
<keyword evidence="4 9" id="KW-0808">Transferase</keyword>
<evidence type="ECO:0000256" key="6">
    <source>
        <dbReference type="ARBA" id="ARBA00023136"/>
    </source>
</evidence>
<feature type="signal peptide" evidence="9">
    <location>
        <begin position="1"/>
        <end position="17"/>
    </location>
</feature>
<evidence type="ECO:0000256" key="8">
    <source>
        <dbReference type="ARBA" id="ARBA00023288"/>
    </source>
</evidence>
<dbReference type="Pfam" id="PF03198">
    <property type="entry name" value="Glyco_hydro_72"/>
    <property type="match status" value="1"/>
</dbReference>
<gene>
    <name evidence="11" type="ORF">BN869_000004020_1</name>
    <name evidence="12" type="ORF">IM811_010418</name>
</gene>
<sequence>MKSIALLALGLLASVQANPTRTVQEPPSKRASSLPAISASGRAFWADGKRWYMRGIDYQPGGDAANTDPLADATVCKRDITEFKDLGINAIRVYAVDNSMDHDECMNALADAGIYVVLDVNNQKYSINRADPHLSYNAAYLQSVFATVEMFAKYDNTAAFFSGNEVINDENDTDQSAPYVKAVTRDIRNYISTRGLRKIPVGYSAADVAKNRMQTAHYFNCGSDDMRSDFFAFNDYSWCNSDFKTSGWDIKVKNFTDYGLPIFLSEWGCIENTPRQFEELGALMSDQMTAVYSGGLMYEYTYETNKYGIVDIKDNKVVRRDEFDIFKKKLAKYPMPTTDGGAAKETSSSECPGKDADWNVDSTFIPDMPSQAEKYMKNGAGDGPGLKGKGSQTDGDSGTATASATSGQASPTSSGSSSGSDDKGAAPSTRVPITVTAAALFGSMVGILLL</sequence>
<dbReference type="FunFam" id="3.20.20.80:FF:000032">
    <property type="entry name" value="1,3-beta-glucanosyltransferase"/>
    <property type="match status" value="1"/>
</dbReference>
<evidence type="ECO:0000313" key="12">
    <source>
        <dbReference type="EMBL" id="KAF9754977.1"/>
    </source>
</evidence>
<dbReference type="Proteomes" id="UP000616885">
    <property type="component" value="Unassembled WGS sequence"/>
</dbReference>
<dbReference type="GO" id="GO:0031505">
    <property type="term" value="P:fungal-type cell wall organization"/>
    <property type="evidence" value="ECO:0007669"/>
    <property type="project" value="TreeGrafter"/>
</dbReference>
<feature type="region of interest" description="Disordered" evidence="10">
    <location>
        <begin position="337"/>
        <end position="428"/>
    </location>
</feature>
<reference evidence="11" key="1">
    <citation type="submission" date="2015-01" db="EMBL/GenBank/DDBJ databases">
        <authorList>
            <person name="Durling Mikael"/>
        </authorList>
    </citation>
    <scope>NUCLEOTIDE SEQUENCE</scope>
</reference>
<dbReference type="Gene3D" id="3.20.20.80">
    <property type="entry name" value="Glycosidases"/>
    <property type="match status" value="1"/>
</dbReference>
<dbReference type="GO" id="GO:0071970">
    <property type="term" value="P:fungal-type cell wall (1-&gt;3)-beta-D-glucan biosynthetic process"/>
    <property type="evidence" value="ECO:0007669"/>
    <property type="project" value="TreeGrafter"/>
</dbReference>
<dbReference type="GO" id="GO:0098552">
    <property type="term" value="C:side of membrane"/>
    <property type="evidence" value="ECO:0007669"/>
    <property type="project" value="UniProtKB-KW"/>
</dbReference>
<keyword evidence="7" id="KW-0325">Glycoprotein</keyword>
<evidence type="ECO:0000256" key="3">
    <source>
        <dbReference type="ARBA" id="ARBA00022622"/>
    </source>
</evidence>
<dbReference type="GO" id="GO:0005886">
    <property type="term" value="C:plasma membrane"/>
    <property type="evidence" value="ECO:0007669"/>
    <property type="project" value="UniProtKB-SubCell"/>
</dbReference>
<evidence type="ECO:0000256" key="10">
    <source>
        <dbReference type="SAM" id="MobiDB-lite"/>
    </source>
</evidence>
<reference evidence="12" key="2">
    <citation type="submission" date="2020-10" db="EMBL/GenBank/DDBJ databases">
        <title>High-Quality Genome Resource of Clonostachys rosea strain S41 by Oxford Nanopore Long-Read Sequencing.</title>
        <authorList>
            <person name="Wang H."/>
        </authorList>
    </citation>
    <scope>NUCLEOTIDE SEQUENCE</scope>
    <source>
        <strain evidence="12">S41</strain>
    </source>
</reference>
<organism evidence="11">
    <name type="scientific">Bionectria ochroleuca</name>
    <name type="common">Gliocladium roseum</name>
    <dbReference type="NCBI Taxonomy" id="29856"/>
    <lineage>
        <taxon>Eukaryota</taxon>
        <taxon>Fungi</taxon>
        <taxon>Dikarya</taxon>
        <taxon>Ascomycota</taxon>
        <taxon>Pezizomycotina</taxon>
        <taxon>Sordariomycetes</taxon>
        <taxon>Hypocreomycetidae</taxon>
        <taxon>Hypocreales</taxon>
        <taxon>Bionectriaceae</taxon>
        <taxon>Clonostachys</taxon>
    </lineage>
</organism>
<evidence type="ECO:0000256" key="5">
    <source>
        <dbReference type="ARBA" id="ARBA00022729"/>
    </source>
</evidence>
<keyword evidence="6 9" id="KW-0472">Membrane</keyword>
<evidence type="ECO:0000256" key="2">
    <source>
        <dbReference type="ARBA" id="ARBA00007528"/>
    </source>
</evidence>
<keyword evidence="5 9" id="KW-0732">Signal</keyword>
<dbReference type="PANTHER" id="PTHR31468">
    <property type="entry name" value="1,3-BETA-GLUCANOSYLTRANSFERASE GAS1"/>
    <property type="match status" value="1"/>
</dbReference>
<dbReference type="InterPro" id="IPR017853">
    <property type="entry name" value="GH"/>
</dbReference>
<accession>A0A0B7JSL3</accession>
<dbReference type="GO" id="GO:0042124">
    <property type="term" value="F:1,3-beta-glucanosyltransferase activity"/>
    <property type="evidence" value="ECO:0007669"/>
    <property type="project" value="TreeGrafter"/>
</dbReference>
<comment type="function">
    <text evidence="9">Splits internally a 1,3-beta-glucan molecule and transfers the newly generated reducing end (the donor) to the non-reducing end of another 1,3-beta-glucan molecule (the acceptor) forming a 1,3-beta linkage, resulting in the elongation of 1,3-beta-glucan chains in the cell wall.</text>
</comment>
<comment type="similarity">
    <text evidence="2 9">Belongs to the glycosyl hydrolase 72 family.</text>
</comment>
<dbReference type="EC" id="2.4.1.-" evidence="9"/>
<dbReference type="SUPFAM" id="SSF51445">
    <property type="entry name" value="(Trans)glycosidases"/>
    <property type="match status" value="1"/>
</dbReference>
<keyword evidence="3 9" id="KW-0336">GPI-anchor</keyword>
<feature type="compositionally biased region" description="Low complexity" evidence="10">
    <location>
        <begin position="389"/>
        <end position="419"/>
    </location>
</feature>
<dbReference type="AlphaFoldDB" id="A0A0B7JSL3"/>
<dbReference type="PANTHER" id="PTHR31468:SF5">
    <property type="entry name" value="1,3-BETA-GLUCANOSYLTRANSFERASE GAS5"/>
    <property type="match status" value="1"/>
</dbReference>
<name>A0A0B7JSL3_BIOOC</name>
<evidence type="ECO:0000313" key="11">
    <source>
        <dbReference type="EMBL" id="CEO47964.1"/>
    </source>
</evidence>
<evidence type="ECO:0000256" key="9">
    <source>
        <dbReference type="RuleBase" id="RU361209"/>
    </source>
</evidence>
<dbReference type="EMBL" id="JADCTT010000003">
    <property type="protein sequence ID" value="KAF9754977.1"/>
    <property type="molecule type" value="Genomic_DNA"/>
</dbReference>
<evidence type="ECO:0000256" key="7">
    <source>
        <dbReference type="ARBA" id="ARBA00023180"/>
    </source>
</evidence>
<comment type="subcellular location">
    <subcellularLocation>
        <location evidence="1 9">Cell membrane</location>
        <topology evidence="1 9">Lipid-anchor</topology>
        <topology evidence="1 9">GPI-anchor</topology>
    </subcellularLocation>
</comment>
<feature type="chain" id="PRO_5044513642" description="1,3-beta-glucanosyltransferase" evidence="9">
    <location>
        <begin position="18"/>
        <end position="450"/>
    </location>
</feature>